<reference evidence="2 3" key="1">
    <citation type="submission" date="2016-05" db="EMBL/GenBank/DDBJ databases">
        <title>Genome sequencing reveals origins of a unique bacterial endosymbiosis in the earliest lineages of terrestrial Fungi.</title>
        <authorList>
            <consortium name="DOE Joint Genome Institute"/>
            <person name="Uehling J."/>
            <person name="Gryganskyi A."/>
            <person name="Hameed K."/>
            <person name="Tschaplinski T."/>
            <person name="Misztal P."/>
            <person name="Wu S."/>
            <person name="Desiro A."/>
            <person name="Vande Pol N."/>
            <person name="Du Z.-Y."/>
            <person name="Zienkiewicz A."/>
            <person name="Zienkiewicz K."/>
            <person name="Morin E."/>
            <person name="Tisserant E."/>
            <person name="Splivallo R."/>
            <person name="Hainaut M."/>
            <person name="Henrissat B."/>
            <person name="Ohm R."/>
            <person name="Kuo A."/>
            <person name="Yan J."/>
            <person name="Lipzen A."/>
            <person name="Nolan M."/>
            <person name="Labutti K."/>
            <person name="Barry K."/>
            <person name="Goldstein A."/>
            <person name="Labbe J."/>
            <person name="Schadt C."/>
            <person name="Tuskan G."/>
            <person name="Grigoriev I."/>
            <person name="Martin F."/>
            <person name="Vilgalys R."/>
            <person name="Bonito G."/>
        </authorList>
    </citation>
    <scope>NUCLEOTIDE SEQUENCE [LARGE SCALE GENOMIC DNA]</scope>
    <source>
        <strain evidence="2 3">AG-77</strain>
    </source>
</reference>
<name>A0A197JE62_9FUNG</name>
<dbReference type="Pfam" id="PF00075">
    <property type="entry name" value="RNase_H"/>
    <property type="match status" value="1"/>
</dbReference>
<dbReference type="GO" id="GO:0003676">
    <property type="term" value="F:nucleic acid binding"/>
    <property type="evidence" value="ECO:0007669"/>
    <property type="project" value="InterPro"/>
</dbReference>
<organism evidence="2 3">
    <name type="scientific">Linnemannia elongata AG-77</name>
    <dbReference type="NCBI Taxonomy" id="1314771"/>
    <lineage>
        <taxon>Eukaryota</taxon>
        <taxon>Fungi</taxon>
        <taxon>Fungi incertae sedis</taxon>
        <taxon>Mucoromycota</taxon>
        <taxon>Mortierellomycotina</taxon>
        <taxon>Mortierellomycetes</taxon>
        <taxon>Mortierellales</taxon>
        <taxon>Mortierellaceae</taxon>
        <taxon>Linnemannia</taxon>
    </lineage>
</organism>
<evidence type="ECO:0000313" key="3">
    <source>
        <dbReference type="Proteomes" id="UP000078512"/>
    </source>
</evidence>
<dbReference type="InterPro" id="IPR002156">
    <property type="entry name" value="RNaseH_domain"/>
</dbReference>
<keyword evidence="3" id="KW-1185">Reference proteome</keyword>
<dbReference type="InterPro" id="IPR012337">
    <property type="entry name" value="RNaseH-like_sf"/>
</dbReference>
<dbReference type="PROSITE" id="PS50879">
    <property type="entry name" value="RNASE_H_1"/>
    <property type="match status" value="1"/>
</dbReference>
<dbReference type="AlphaFoldDB" id="A0A197JE62"/>
<dbReference type="Gene3D" id="3.30.420.10">
    <property type="entry name" value="Ribonuclease H-like superfamily/Ribonuclease H"/>
    <property type="match status" value="1"/>
</dbReference>
<feature type="domain" description="RNase H type-1" evidence="1">
    <location>
        <begin position="1"/>
        <end position="121"/>
    </location>
</feature>
<dbReference type="SUPFAM" id="SSF53098">
    <property type="entry name" value="Ribonuclease H-like"/>
    <property type="match status" value="1"/>
</dbReference>
<dbReference type="InterPro" id="IPR036397">
    <property type="entry name" value="RNaseH_sf"/>
</dbReference>
<dbReference type="GO" id="GO:0004523">
    <property type="term" value="F:RNA-DNA hybrid ribonuclease activity"/>
    <property type="evidence" value="ECO:0007669"/>
    <property type="project" value="InterPro"/>
</dbReference>
<accession>A0A197JE62</accession>
<dbReference type="Proteomes" id="UP000078512">
    <property type="component" value="Unassembled WGS sequence"/>
</dbReference>
<dbReference type="EMBL" id="KV442145">
    <property type="protein sequence ID" value="OAQ22724.1"/>
    <property type="molecule type" value="Genomic_DNA"/>
</dbReference>
<evidence type="ECO:0000313" key="2">
    <source>
        <dbReference type="EMBL" id="OAQ22724.1"/>
    </source>
</evidence>
<gene>
    <name evidence="2" type="ORF">K457DRAFT_1911505</name>
</gene>
<proteinExistence type="predicted"/>
<protein>
    <recommendedName>
        <fullName evidence="1">RNase H type-1 domain-containing protein</fullName>
    </recommendedName>
</protein>
<dbReference type="OrthoDB" id="2447560at2759"/>
<evidence type="ECO:0000259" key="1">
    <source>
        <dbReference type="PROSITE" id="PS50879"/>
    </source>
</evidence>
<sequence length="163" mass="18313">MAFAVVGEQQPVIQGTVKGFASSVKAELMGLITGIIATSQDQDVCIRLDNQAVVKMFNDIVVNRRRASVRVKLRCDYAVEWAIVSRICSERTGSTTFEWVKGHRGDKWNMAADKAAKEAQEVVGKEWEARAEEQDDLRYTAKMAGTTLEIDTRQTLKMQTTRR</sequence>